<gene>
    <name evidence="2" type="ORF">IV67_GL000993</name>
</gene>
<keyword evidence="3" id="KW-1185">Reference proteome</keyword>
<dbReference type="InterPro" id="IPR036412">
    <property type="entry name" value="HAD-like_sf"/>
</dbReference>
<reference evidence="2 3" key="1">
    <citation type="journal article" date="2015" name="Genome Announc.">
        <title>Expanding the biotechnology potential of lactobacilli through comparative genomics of 213 strains and associated genera.</title>
        <authorList>
            <person name="Sun Z."/>
            <person name="Harris H.M."/>
            <person name="McCann A."/>
            <person name="Guo C."/>
            <person name="Argimon S."/>
            <person name="Zhang W."/>
            <person name="Yang X."/>
            <person name="Jeffery I.B."/>
            <person name="Cooney J.C."/>
            <person name="Kagawa T.F."/>
            <person name="Liu W."/>
            <person name="Song Y."/>
            <person name="Salvetti E."/>
            <person name="Wrobel A."/>
            <person name="Rasinkangas P."/>
            <person name="Parkhill J."/>
            <person name="Rea M.C."/>
            <person name="O'Sullivan O."/>
            <person name="Ritari J."/>
            <person name="Douillard F.P."/>
            <person name="Paul Ross R."/>
            <person name="Yang R."/>
            <person name="Briner A.E."/>
            <person name="Felis G.E."/>
            <person name="de Vos W.M."/>
            <person name="Barrangou R."/>
            <person name="Klaenhammer T.R."/>
            <person name="Caufield P.W."/>
            <person name="Cui Y."/>
            <person name="Zhang H."/>
            <person name="O'Toole P.W."/>
        </authorList>
    </citation>
    <scope>NUCLEOTIDE SEQUENCE [LARGE SCALE GENOMIC DNA]</scope>
    <source>
        <strain evidence="2 3">DSM 20014</strain>
    </source>
</reference>
<dbReference type="PANTHER" id="PTHR16504:SF4">
    <property type="entry name" value="5'(3')-DEOXYRIBONUCLEOTIDASE"/>
    <property type="match status" value="1"/>
</dbReference>
<proteinExistence type="inferred from homology"/>
<protein>
    <submittedName>
        <fullName evidence="2">5(3)-deoxyribonucleotidase</fullName>
    </submittedName>
</protein>
<dbReference type="PANTHER" id="PTHR16504">
    <property type="entry name" value="5'(3')-DEOXYRIBONUCLEOTIDASE"/>
    <property type="match status" value="1"/>
</dbReference>
<name>A0A0R2JF18_9LACO</name>
<dbReference type="PATRIC" id="fig|1620.3.peg.1008"/>
<evidence type="ECO:0000313" key="3">
    <source>
        <dbReference type="Proteomes" id="UP000051673"/>
    </source>
</evidence>
<evidence type="ECO:0000313" key="2">
    <source>
        <dbReference type="EMBL" id="KRN75945.1"/>
    </source>
</evidence>
<dbReference type="Pfam" id="PF06941">
    <property type="entry name" value="NT5C"/>
    <property type="match status" value="1"/>
</dbReference>
<accession>A0A0R2JF18</accession>
<dbReference type="GO" id="GO:0008253">
    <property type="term" value="F:5'-nucleotidase activity"/>
    <property type="evidence" value="ECO:0007669"/>
    <property type="project" value="InterPro"/>
</dbReference>
<sequence>MRLQKGNEMNKPKLFLDMDNVLVDTLTVLNAIDMTHEQVQKPDQIPGVFRDLKPMPGAIDAVNTLADIYEMYILSTAPWHNASAWQDKIVWLQEYFGDGEENPFYKRVVMAHDKGLAHGAGGILVDDRPYHGASAWDDATTDSFWLQYGHDPKLVWSQELVNFLKDVATQYADNQNIRQSIEMVNTKQAYQLHGDKESFSKAHWE</sequence>
<dbReference type="AlphaFoldDB" id="A0A0R2JF18"/>
<dbReference type="InterPro" id="IPR023214">
    <property type="entry name" value="HAD_sf"/>
</dbReference>
<comment type="caution">
    <text evidence="2">The sequence shown here is derived from an EMBL/GenBank/DDBJ whole genome shotgun (WGS) entry which is preliminary data.</text>
</comment>
<dbReference type="Gene3D" id="3.40.50.1000">
    <property type="entry name" value="HAD superfamily/HAD-like"/>
    <property type="match status" value="1"/>
</dbReference>
<comment type="similarity">
    <text evidence="1">Belongs to the 5'(3')-deoxyribonucleotidase family.</text>
</comment>
<dbReference type="STRING" id="1620.IV67_GL000993"/>
<dbReference type="SUPFAM" id="SSF56784">
    <property type="entry name" value="HAD-like"/>
    <property type="match status" value="1"/>
</dbReference>
<dbReference type="Proteomes" id="UP000051673">
    <property type="component" value="Unassembled WGS sequence"/>
</dbReference>
<dbReference type="EMBL" id="JQCD01000031">
    <property type="protein sequence ID" value="KRN75945.1"/>
    <property type="molecule type" value="Genomic_DNA"/>
</dbReference>
<dbReference type="GO" id="GO:0009223">
    <property type="term" value="P:pyrimidine deoxyribonucleotide catabolic process"/>
    <property type="evidence" value="ECO:0007669"/>
    <property type="project" value="TreeGrafter"/>
</dbReference>
<dbReference type="InterPro" id="IPR010708">
    <property type="entry name" value="5'(3')-deoxyribonucleotidase"/>
</dbReference>
<organism evidence="2 3">
    <name type="scientific">Weissella minor</name>
    <dbReference type="NCBI Taxonomy" id="1620"/>
    <lineage>
        <taxon>Bacteria</taxon>
        <taxon>Bacillati</taxon>
        <taxon>Bacillota</taxon>
        <taxon>Bacilli</taxon>
        <taxon>Lactobacillales</taxon>
        <taxon>Lactobacillaceae</taxon>
        <taxon>Weissella</taxon>
    </lineage>
</organism>
<evidence type="ECO:0000256" key="1">
    <source>
        <dbReference type="ARBA" id="ARBA00009589"/>
    </source>
</evidence>